<evidence type="ECO:0000313" key="1">
    <source>
        <dbReference type="EMBL" id="TFH76154.1"/>
    </source>
</evidence>
<dbReference type="Pfam" id="PF15738">
    <property type="entry name" value="YafQ_toxin"/>
    <property type="match status" value="1"/>
</dbReference>
<evidence type="ECO:0008006" key="3">
    <source>
        <dbReference type="Google" id="ProtNLM"/>
    </source>
</evidence>
<dbReference type="AlphaFoldDB" id="A0A4Y8V8H1"/>
<dbReference type="Proteomes" id="UP000297872">
    <property type="component" value="Unassembled WGS sequence"/>
</dbReference>
<dbReference type="InterPro" id="IPR035093">
    <property type="entry name" value="RelE/ParE_toxin_dom_sf"/>
</dbReference>
<protein>
    <recommendedName>
        <fullName evidence="3">Type II toxin-antitoxin system mRNA interferase toxin, RelE/StbE family</fullName>
    </recommendedName>
</protein>
<comment type="caution">
    <text evidence="1">The sequence shown here is derived from an EMBL/GenBank/DDBJ whole genome shotgun (WGS) entry which is preliminary data.</text>
</comment>
<proteinExistence type="predicted"/>
<dbReference type="OrthoDB" id="7030467at2"/>
<gene>
    <name evidence="1" type="ORF">EXN75_14765</name>
</gene>
<dbReference type="Gene3D" id="3.30.2310.20">
    <property type="entry name" value="RelE-like"/>
    <property type="match status" value="1"/>
</dbReference>
<organism evidence="1 2">
    <name type="scientific">Segatella hominis</name>
    <dbReference type="NCBI Taxonomy" id="2518605"/>
    <lineage>
        <taxon>Bacteria</taxon>
        <taxon>Pseudomonadati</taxon>
        <taxon>Bacteroidota</taxon>
        <taxon>Bacteroidia</taxon>
        <taxon>Bacteroidales</taxon>
        <taxon>Prevotellaceae</taxon>
        <taxon>Segatella</taxon>
    </lineage>
</organism>
<dbReference type="InterPro" id="IPR004386">
    <property type="entry name" value="Toxin_YafQ-like"/>
</dbReference>
<evidence type="ECO:0000313" key="2">
    <source>
        <dbReference type="Proteomes" id="UP000297872"/>
    </source>
</evidence>
<accession>A0A4Y8V8H1</accession>
<reference evidence="1 2" key="1">
    <citation type="submission" date="2019-02" db="EMBL/GenBank/DDBJ databases">
        <title>Draft Genome Sequence of the Prevotella sp. BCRC 81118, Isolated from Human Feces.</title>
        <authorList>
            <person name="Huang C.-H."/>
        </authorList>
    </citation>
    <scope>NUCLEOTIDE SEQUENCE [LARGE SCALE GENOMIC DNA]</scope>
    <source>
        <strain evidence="1 2">BCRC 81118</strain>
    </source>
</reference>
<dbReference type="SUPFAM" id="SSF143011">
    <property type="entry name" value="RelE-like"/>
    <property type="match status" value="1"/>
</dbReference>
<name>A0A4Y8V8H1_9BACT</name>
<sequence>MECHITSDWLLVWKQNDKELILILTDTGTHSDIFGW</sequence>
<keyword evidence="2" id="KW-1185">Reference proteome</keyword>
<dbReference type="EMBL" id="SGVY01000056">
    <property type="protein sequence ID" value="TFH76154.1"/>
    <property type="molecule type" value="Genomic_DNA"/>
</dbReference>